<dbReference type="VEuPathDB" id="ToxoDB:EBH_0040400"/>
<accession>U6LPQ4</accession>
<reference evidence="2" key="1">
    <citation type="submission" date="2013-10" db="EMBL/GenBank/DDBJ databases">
        <title>Genomic analysis of the causative agents of coccidiosis in chickens.</title>
        <authorList>
            <person name="Reid A.J."/>
            <person name="Blake D."/>
            <person name="Billington K."/>
            <person name="Browne H."/>
            <person name="Dunn M."/>
            <person name="Hung S."/>
            <person name="Kawahara F."/>
            <person name="Miranda-Saavedra D."/>
            <person name="Mourier T."/>
            <person name="Nagra H."/>
            <person name="Otto T.D."/>
            <person name="Rawlings N."/>
            <person name="Sanchez A."/>
            <person name="Sanders M."/>
            <person name="Subramaniam C."/>
            <person name="Tay Y."/>
            <person name="Dear P."/>
            <person name="Doerig C."/>
            <person name="Gruber A."/>
            <person name="Parkinson J."/>
            <person name="Shirley M."/>
            <person name="Wan K.L."/>
            <person name="Berriman M."/>
            <person name="Tomley F."/>
            <person name="Pain A."/>
        </authorList>
    </citation>
    <scope>NUCLEOTIDE SEQUENCE [LARGE SCALE GENOMIC DNA]</scope>
    <source>
        <strain evidence="2">Houghton</strain>
    </source>
</reference>
<name>U6LPQ4_9EIME</name>
<sequence>MRSHAFHYRDRRLSANGSPKDEFQSTCGEDLYGEEVWLVSDDGDSDTDQPDQPLQKKPRLVEEAGEGSESTKSFEGSQATGEGLGVTTGPQAEGSSQGYSSPLRPSRKLPAIAAMQWRKNELDAAAALFELRIGPEYMVNVDQLSGLSGKTMYLELQLDLQQNMRLDLQFDLQLDI</sequence>
<keyword evidence="3" id="KW-1185">Reference proteome</keyword>
<organism evidence="2 3">
    <name type="scientific">Eimeria brunetti</name>
    <dbReference type="NCBI Taxonomy" id="51314"/>
    <lineage>
        <taxon>Eukaryota</taxon>
        <taxon>Sar</taxon>
        <taxon>Alveolata</taxon>
        <taxon>Apicomplexa</taxon>
        <taxon>Conoidasida</taxon>
        <taxon>Coccidia</taxon>
        <taxon>Eucoccidiorida</taxon>
        <taxon>Eimeriorina</taxon>
        <taxon>Eimeriidae</taxon>
        <taxon>Eimeria</taxon>
    </lineage>
</organism>
<reference evidence="2" key="2">
    <citation type="submission" date="2013-10" db="EMBL/GenBank/DDBJ databases">
        <authorList>
            <person name="Aslett M."/>
        </authorList>
    </citation>
    <scope>NUCLEOTIDE SEQUENCE [LARGE SCALE GENOMIC DNA]</scope>
    <source>
        <strain evidence="2">Houghton</strain>
    </source>
</reference>
<feature type="compositionally biased region" description="Polar residues" evidence="1">
    <location>
        <begin position="88"/>
        <end position="100"/>
    </location>
</feature>
<dbReference type="AlphaFoldDB" id="U6LPQ4"/>
<evidence type="ECO:0000313" key="2">
    <source>
        <dbReference type="EMBL" id="CDJ51253.1"/>
    </source>
</evidence>
<gene>
    <name evidence="2" type="ORF">EBH_0040400</name>
</gene>
<dbReference type="OrthoDB" id="352905at2759"/>
<proteinExistence type="predicted"/>
<protein>
    <submittedName>
        <fullName evidence="2">Uncharacterized protein</fullName>
    </submittedName>
</protein>
<dbReference type="EMBL" id="HG712685">
    <property type="protein sequence ID" value="CDJ51253.1"/>
    <property type="molecule type" value="Genomic_DNA"/>
</dbReference>
<evidence type="ECO:0000313" key="3">
    <source>
        <dbReference type="Proteomes" id="UP000030750"/>
    </source>
</evidence>
<feature type="compositionally biased region" description="Basic and acidic residues" evidence="1">
    <location>
        <begin position="7"/>
        <end position="23"/>
    </location>
</feature>
<feature type="compositionally biased region" description="Polar residues" evidence="1">
    <location>
        <begin position="68"/>
        <end position="80"/>
    </location>
</feature>
<dbReference type="Proteomes" id="UP000030750">
    <property type="component" value="Unassembled WGS sequence"/>
</dbReference>
<feature type="region of interest" description="Disordered" evidence="1">
    <location>
        <begin position="1"/>
        <end position="105"/>
    </location>
</feature>
<evidence type="ECO:0000256" key="1">
    <source>
        <dbReference type="SAM" id="MobiDB-lite"/>
    </source>
</evidence>